<dbReference type="InterPro" id="IPR004360">
    <property type="entry name" value="Glyas_Fos-R_dOase_dom"/>
</dbReference>
<dbReference type="Gene3D" id="3.10.180.10">
    <property type="entry name" value="2,3-Dihydroxybiphenyl 1,2-Dioxygenase, domain 1"/>
    <property type="match status" value="1"/>
</dbReference>
<dbReference type="InterPro" id="IPR037523">
    <property type="entry name" value="VOC_core"/>
</dbReference>
<protein>
    <submittedName>
        <fullName evidence="2">Glyoxalase/bleomycin resistance protein/dioxygenase superfamily protein</fullName>
    </submittedName>
</protein>
<evidence type="ECO:0000313" key="3">
    <source>
        <dbReference type="Proteomes" id="UP000244092"/>
    </source>
</evidence>
<dbReference type="PANTHER" id="PTHR46142:SF3">
    <property type="entry name" value="F18B13.24 PROTEIN"/>
    <property type="match status" value="1"/>
</dbReference>
<sequence length="126" mass="13814">MPIRRLDHVNVVTANLEEMVAWYEAVLGLRSGPRPDFPFGGAWLYAGDAPVVHLVEDTGRARTGSEAALKLEHFAFSATDASAFERKLAEYGDPFKRIEVPGAGLVQFHVADPDGNHVHIDFAVDE</sequence>
<feature type="domain" description="VOC" evidence="1">
    <location>
        <begin position="5"/>
        <end position="123"/>
    </location>
</feature>
<dbReference type="Pfam" id="PF00903">
    <property type="entry name" value="Glyoxalase"/>
    <property type="match status" value="1"/>
</dbReference>
<dbReference type="Proteomes" id="UP000244092">
    <property type="component" value="Unassembled WGS sequence"/>
</dbReference>
<comment type="caution">
    <text evidence="2">The sequence shown here is derived from an EMBL/GenBank/DDBJ whole genome shotgun (WGS) entry which is preliminary data.</text>
</comment>
<dbReference type="SUPFAM" id="SSF54593">
    <property type="entry name" value="Glyoxalase/Bleomycin resistance protein/Dihydroxybiphenyl dioxygenase"/>
    <property type="match status" value="1"/>
</dbReference>
<name>A0A2T6BZ55_9RHOB</name>
<evidence type="ECO:0000259" key="1">
    <source>
        <dbReference type="PROSITE" id="PS51819"/>
    </source>
</evidence>
<gene>
    <name evidence="2" type="ORF">C8N31_12115</name>
</gene>
<keyword evidence="2" id="KW-0223">Dioxygenase</keyword>
<keyword evidence="2" id="KW-0560">Oxidoreductase</keyword>
<dbReference type="EMBL" id="QBKU01000021">
    <property type="protein sequence ID" value="PTX61352.1"/>
    <property type="molecule type" value="Genomic_DNA"/>
</dbReference>
<dbReference type="InterPro" id="IPR029068">
    <property type="entry name" value="Glyas_Bleomycin-R_OHBP_Dase"/>
</dbReference>
<dbReference type="GO" id="GO:0051213">
    <property type="term" value="F:dioxygenase activity"/>
    <property type="evidence" value="ECO:0007669"/>
    <property type="project" value="UniProtKB-KW"/>
</dbReference>
<dbReference type="PANTHER" id="PTHR46142">
    <property type="match status" value="1"/>
</dbReference>
<dbReference type="AlphaFoldDB" id="A0A2T6BZ55"/>
<dbReference type="OrthoDB" id="5243302at2"/>
<dbReference type="RefSeq" id="WP_025049979.1">
    <property type="nucleotide sequence ID" value="NZ_QBKU01000021.1"/>
</dbReference>
<dbReference type="PROSITE" id="PS51819">
    <property type="entry name" value="VOC"/>
    <property type="match status" value="1"/>
</dbReference>
<organism evidence="2 3">
    <name type="scientific">Sulfitobacter mediterraneus</name>
    <dbReference type="NCBI Taxonomy" id="83219"/>
    <lineage>
        <taxon>Bacteria</taxon>
        <taxon>Pseudomonadati</taxon>
        <taxon>Pseudomonadota</taxon>
        <taxon>Alphaproteobacteria</taxon>
        <taxon>Rhodobacterales</taxon>
        <taxon>Roseobacteraceae</taxon>
        <taxon>Sulfitobacter</taxon>
    </lineage>
</organism>
<evidence type="ECO:0000313" key="2">
    <source>
        <dbReference type="EMBL" id="PTX61352.1"/>
    </source>
</evidence>
<proteinExistence type="predicted"/>
<accession>A0A2T6BZ55</accession>
<reference evidence="2 3" key="1">
    <citation type="submission" date="2018-04" db="EMBL/GenBank/DDBJ databases">
        <title>Genomic Encyclopedia of Archaeal and Bacterial Type Strains, Phase II (KMG-II): from individual species to whole genera.</title>
        <authorList>
            <person name="Goeker M."/>
        </authorList>
    </citation>
    <scope>NUCLEOTIDE SEQUENCE [LARGE SCALE GENOMIC DNA]</scope>
    <source>
        <strain evidence="2 3">DSM 12244</strain>
    </source>
</reference>